<dbReference type="eggNOG" id="COG2015">
    <property type="taxonomic scope" value="Bacteria"/>
</dbReference>
<gene>
    <name evidence="7" type="ORF">CEG18_14960</name>
</gene>
<dbReference type="PANTHER" id="PTHR43223">
    <property type="entry name" value="ALKYL/ARYL-SULFATASE"/>
    <property type="match status" value="1"/>
</dbReference>
<dbReference type="InterPro" id="IPR001279">
    <property type="entry name" value="Metallo-B-lactamas"/>
</dbReference>
<dbReference type="SUPFAM" id="SSF55718">
    <property type="entry name" value="SCP-like"/>
    <property type="match status" value="1"/>
</dbReference>
<dbReference type="InterPro" id="IPR029228">
    <property type="entry name" value="Alkyl_sulf_dimr"/>
</dbReference>
<dbReference type="EMBL" id="NJBA01000005">
    <property type="protein sequence ID" value="OWP49739.1"/>
    <property type="molecule type" value="Genomic_DNA"/>
</dbReference>
<dbReference type="PANTHER" id="PTHR43223:SF1">
    <property type="entry name" value="ALKYL_ARYL-SULFATASE BDS1"/>
    <property type="match status" value="1"/>
</dbReference>
<dbReference type="InterPro" id="IPR038536">
    <property type="entry name" value="Alkyl/aryl-sulf_dimr_sf"/>
</dbReference>
<evidence type="ECO:0000256" key="4">
    <source>
        <dbReference type="ARBA" id="ARBA00033751"/>
    </source>
</evidence>
<dbReference type="GO" id="GO:0018909">
    <property type="term" value="P:dodecyl sulfate metabolic process"/>
    <property type="evidence" value="ECO:0007669"/>
    <property type="project" value="InterPro"/>
</dbReference>
<feature type="chain" id="PRO_5012219134" evidence="5">
    <location>
        <begin position="29"/>
        <end position="662"/>
    </location>
</feature>
<evidence type="ECO:0000259" key="6">
    <source>
        <dbReference type="SMART" id="SM00849"/>
    </source>
</evidence>
<dbReference type="AlphaFoldDB" id="A0A246F7W6"/>
<feature type="domain" description="Metallo-beta-lactamase" evidence="6">
    <location>
        <begin position="132"/>
        <end position="355"/>
    </location>
</feature>
<feature type="signal peptide" evidence="5">
    <location>
        <begin position="1"/>
        <end position="28"/>
    </location>
</feature>
<dbReference type="InterPro" id="IPR029229">
    <property type="entry name" value="Alkyl_sulf_C"/>
</dbReference>
<dbReference type="InterPro" id="IPR036527">
    <property type="entry name" value="SCP2_sterol-bd_dom_sf"/>
</dbReference>
<dbReference type="GO" id="GO:0046872">
    <property type="term" value="F:metal ion binding"/>
    <property type="evidence" value="ECO:0007669"/>
    <property type="project" value="UniProtKB-KW"/>
</dbReference>
<dbReference type="SUPFAM" id="SSF56281">
    <property type="entry name" value="Metallo-hydrolase/oxidoreductase"/>
    <property type="match status" value="1"/>
</dbReference>
<dbReference type="STRING" id="46680.GCA_000807755_00549"/>
<keyword evidence="5" id="KW-0732">Signal</keyword>
<sequence length="662" mass="73327">MKSKFIRHLPRTLLASALLTSLSQPLLAEDKPASQPASTFTTAKNGEVLKVLPFTDRTDYESVIRGLVAPFKGQVKNAAGKVVWDSQSHGFLVGDKAPDTVNPSLWRVAQLNNHAGLFQVADGIYQLRGMDVSNMTIIEGKDGLFVIDPLTYAETARNALDLYYQHRPKKPIIGVGYSHSHGDHFGGVRGIVDEADVKSGKVKIFAPSGFMEHAISENIFAGNAMSRRSQYQFGTFLPRGERGQVDVGMGKALPSGGTFTLIAPTDLIQKEYETHTVGDIEIEFQLTPGTEAPAEMNFYFPQHRALCMSENSTQMMHNILTPRGALVRDAKAWSQYLDASLERYGDKTDVMFVSHNWPTWGAERIRTLLADQRDMYAFLNDRTLHLMNQGLTSTEIAQKMDKLPGDLDKKWYTRGYYGSLSHNSRAVYQRYLGFYDGNPANLDPLTPVDAGTHYVEALGGADAVLKLIHAALDKGDYRWAATLGNHLVFAQPDNKQAKALQADALEQLGYQSENALWRNIYLTGAMELRNGVPVYDAGATKADVVKSMDPSQFFDFLAIRLDSDKAQGHDMLMNWEFTDLGKNYAVTLRNGVLTHRNDEKNPDAKVTIKLAKATLDRISLRQLDFPTAIKQGDIKLEGDSKALGGLLGMVDSFPPQFNIVTP</sequence>
<dbReference type="InterPro" id="IPR036866">
    <property type="entry name" value="RibonucZ/Hydroxyglut_hydro"/>
</dbReference>
<dbReference type="RefSeq" id="WP_088418294.1">
    <property type="nucleotide sequence ID" value="NZ_NJBA01000005.1"/>
</dbReference>
<evidence type="ECO:0000256" key="1">
    <source>
        <dbReference type="ARBA" id="ARBA00022723"/>
    </source>
</evidence>
<evidence type="ECO:0000313" key="8">
    <source>
        <dbReference type="Proteomes" id="UP000198145"/>
    </source>
</evidence>
<accession>A0A246F7W6</accession>
<dbReference type="Proteomes" id="UP000198145">
    <property type="component" value="Unassembled WGS sequence"/>
</dbReference>
<dbReference type="FunFam" id="3.60.15.30:FF:000001">
    <property type="entry name" value="Alkyl/aryl-sulfatase BDS1"/>
    <property type="match status" value="1"/>
</dbReference>
<keyword evidence="2" id="KW-0378">Hydrolase</keyword>
<dbReference type="Pfam" id="PF00753">
    <property type="entry name" value="Lactamase_B"/>
    <property type="match status" value="1"/>
</dbReference>
<name>A0A246F7W6_PSENT</name>
<keyword evidence="3" id="KW-0862">Zinc</keyword>
<dbReference type="Gene3D" id="3.60.15.30">
    <property type="entry name" value="Metallo-beta-lactamase domain"/>
    <property type="match status" value="1"/>
</dbReference>
<dbReference type="SMART" id="SM00849">
    <property type="entry name" value="Lactamase_B"/>
    <property type="match status" value="1"/>
</dbReference>
<dbReference type="CDD" id="cd07710">
    <property type="entry name" value="arylsulfatase_Sdsa1-like_MBL-fold"/>
    <property type="match status" value="1"/>
</dbReference>
<organism evidence="7 8">
    <name type="scientific">Pseudomonas nitroreducens</name>
    <dbReference type="NCBI Taxonomy" id="46680"/>
    <lineage>
        <taxon>Bacteria</taxon>
        <taxon>Pseudomonadati</taxon>
        <taxon>Pseudomonadota</taxon>
        <taxon>Gammaproteobacteria</taxon>
        <taxon>Pseudomonadales</taxon>
        <taxon>Pseudomonadaceae</taxon>
        <taxon>Pseudomonas</taxon>
    </lineage>
</organism>
<proteinExistence type="inferred from homology"/>
<dbReference type="InterPro" id="IPR052195">
    <property type="entry name" value="Bact_Alkyl/Aryl-Sulfatase"/>
</dbReference>
<comment type="caution">
    <text evidence="7">The sequence shown here is derived from an EMBL/GenBank/DDBJ whole genome shotgun (WGS) entry which is preliminary data.</text>
</comment>
<protein>
    <submittedName>
        <fullName evidence="7">Alkyl/aryl-sulfatase</fullName>
    </submittedName>
</protein>
<evidence type="ECO:0000313" key="7">
    <source>
        <dbReference type="EMBL" id="OWP49739.1"/>
    </source>
</evidence>
<evidence type="ECO:0000256" key="3">
    <source>
        <dbReference type="ARBA" id="ARBA00022833"/>
    </source>
</evidence>
<dbReference type="GO" id="GO:0046983">
    <property type="term" value="F:protein dimerization activity"/>
    <property type="evidence" value="ECO:0007669"/>
    <property type="project" value="InterPro"/>
</dbReference>
<dbReference type="Gene3D" id="3.30.1050.10">
    <property type="entry name" value="SCP2 sterol-binding domain"/>
    <property type="match status" value="1"/>
</dbReference>
<dbReference type="Gene3D" id="1.25.40.880">
    <property type="entry name" value="Alkyl sulfatase, dimerisation domain"/>
    <property type="match status" value="1"/>
</dbReference>
<dbReference type="Pfam" id="PF14863">
    <property type="entry name" value="Alkyl_sulf_dimr"/>
    <property type="match status" value="1"/>
</dbReference>
<comment type="similarity">
    <text evidence="4">Belongs to the metallo-beta-lactamase superfamily. Type III sulfatase family.</text>
</comment>
<evidence type="ECO:0000256" key="5">
    <source>
        <dbReference type="SAM" id="SignalP"/>
    </source>
</evidence>
<reference evidence="7 8" key="1">
    <citation type="submission" date="2017-06" db="EMBL/GenBank/DDBJ databases">
        <title>Draft genome of Pseudomonas nitroreducens DF05.</title>
        <authorList>
            <person name="Iyer R."/>
        </authorList>
    </citation>
    <scope>NUCLEOTIDE SEQUENCE [LARGE SCALE GENOMIC DNA]</scope>
    <source>
        <strain evidence="7 8">DF05</strain>
    </source>
</reference>
<dbReference type="Pfam" id="PF14864">
    <property type="entry name" value="Alkyl_sulf_C"/>
    <property type="match status" value="1"/>
</dbReference>
<dbReference type="GO" id="GO:0018741">
    <property type="term" value="F:linear primary-alkylsulfatase activity"/>
    <property type="evidence" value="ECO:0007669"/>
    <property type="project" value="InterPro"/>
</dbReference>
<keyword evidence="1" id="KW-0479">Metal-binding</keyword>
<evidence type="ECO:0000256" key="2">
    <source>
        <dbReference type="ARBA" id="ARBA00022801"/>
    </source>
</evidence>
<dbReference type="InterPro" id="IPR044097">
    <property type="entry name" value="Bds1/SdsA1_MBL-fold"/>
</dbReference>